<accession>A0A9Q4C2V3</accession>
<dbReference type="InterPro" id="IPR036188">
    <property type="entry name" value="FAD/NAD-bd_sf"/>
</dbReference>
<dbReference type="Gene3D" id="3.50.50.60">
    <property type="entry name" value="FAD/NAD(P)-binding domain"/>
    <property type="match status" value="1"/>
</dbReference>
<feature type="domain" description="FAD-binding" evidence="1">
    <location>
        <begin position="5"/>
        <end position="66"/>
    </location>
</feature>
<dbReference type="AlphaFoldDB" id="A0A9Q4C2V3"/>
<gene>
    <name evidence="2" type="ORF">EGH25_01040</name>
</gene>
<protein>
    <submittedName>
        <fullName evidence="2">FAD-dependent oxidoreductase</fullName>
    </submittedName>
</protein>
<dbReference type="RefSeq" id="WP_266085496.1">
    <property type="nucleotide sequence ID" value="NZ_RKLV01000001.1"/>
</dbReference>
<name>A0A9Q4C2V3_9EURY</name>
<evidence type="ECO:0000313" key="2">
    <source>
        <dbReference type="EMBL" id="MCX2817945.1"/>
    </source>
</evidence>
<dbReference type="EMBL" id="RKLV01000001">
    <property type="protein sequence ID" value="MCX2817945.1"/>
    <property type="molecule type" value="Genomic_DNA"/>
</dbReference>
<comment type="caution">
    <text evidence="2">The sequence shown here is derived from an EMBL/GenBank/DDBJ whole genome shotgun (WGS) entry which is preliminary data.</text>
</comment>
<dbReference type="SUPFAM" id="SSF51905">
    <property type="entry name" value="FAD/NAD(P)-binding domain"/>
    <property type="match status" value="1"/>
</dbReference>
<evidence type="ECO:0000259" key="1">
    <source>
        <dbReference type="Pfam" id="PF01494"/>
    </source>
</evidence>
<dbReference type="Proteomes" id="UP001149411">
    <property type="component" value="Unassembled WGS sequence"/>
</dbReference>
<proteinExistence type="predicted"/>
<dbReference type="Pfam" id="PF01494">
    <property type="entry name" value="FAD_binding_3"/>
    <property type="match status" value="1"/>
</dbReference>
<organism evidence="2 3">
    <name type="scientific">Halorutilus salinus</name>
    <dbReference type="NCBI Taxonomy" id="2487751"/>
    <lineage>
        <taxon>Archaea</taxon>
        <taxon>Methanobacteriati</taxon>
        <taxon>Methanobacteriota</taxon>
        <taxon>Stenosarchaea group</taxon>
        <taxon>Halobacteria</taxon>
        <taxon>Halorutilales</taxon>
        <taxon>Halorutilaceae</taxon>
        <taxon>Halorutilus</taxon>
    </lineage>
</organism>
<reference evidence="2" key="1">
    <citation type="submission" date="2022-09" db="EMBL/GenBank/DDBJ databases">
        <title>Haloadaptaus new haloarchaeum isolated from saline soil.</title>
        <authorList>
            <person name="Duran-Viseras A."/>
            <person name="Sanchez-Porro C."/>
            <person name="Ventosa A."/>
        </authorList>
    </citation>
    <scope>NUCLEOTIDE SEQUENCE</scope>
    <source>
        <strain evidence="2">F3-133</strain>
    </source>
</reference>
<dbReference type="InterPro" id="IPR002938">
    <property type="entry name" value="FAD-bd"/>
</dbReference>
<keyword evidence="3" id="KW-1185">Reference proteome</keyword>
<dbReference type="GO" id="GO:0071949">
    <property type="term" value="F:FAD binding"/>
    <property type="evidence" value="ECO:0007669"/>
    <property type="project" value="InterPro"/>
</dbReference>
<sequence length="77" mass="8133">MTDEDTDILIVGGGVAGLALAGFLERDGYRPTVVERSGEGDGSGWAIGLRPNGVSVLDKLGFWTRLWRGVVCPKKSG</sequence>
<evidence type="ECO:0000313" key="3">
    <source>
        <dbReference type="Proteomes" id="UP001149411"/>
    </source>
</evidence>
<dbReference type="PANTHER" id="PTHR46865">
    <property type="entry name" value="OXIDOREDUCTASE-RELATED"/>
    <property type="match status" value="1"/>
</dbReference>
<dbReference type="InterPro" id="IPR051704">
    <property type="entry name" value="FAD_aromatic-hydroxylase"/>
</dbReference>